<dbReference type="AlphaFoldDB" id="A0A183GBU1"/>
<sequence>MSNYFSNITSTRLSACRHISDSPQVLKNVLSYRVCLRSKSGDVPLTGWLIGNVDLSYFSLKAVHFEKVHRGIFVCQPPHIF</sequence>
<dbReference type="EMBL" id="UZAH01031482">
    <property type="protein sequence ID" value="VDP15714.1"/>
    <property type="molecule type" value="Genomic_DNA"/>
</dbReference>
<protein>
    <submittedName>
        <fullName evidence="3">Ovule protein</fullName>
    </submittedName>
</protein>
<reference evidence="1 2" key="1">
    <citation type="submission" date="2018-11" db="EMBL/GenBank/DDBJ databases">
        <authorList>
            <consortium name="Pathogen Informatics"/>
        </authorList>
    </citation>
    <scope>NUCLEOTIDE SEQUENCE [LARGE SCALE GENOMIC DNA]</scope>
</reference>
<keyword evidence="2" id="KW-1185">Reference proteome</keyword>
<accession>A0A183GBU1</accession>
<gene>
    <name evidence="1" type="ORF">HPBE_LOCUS19588</name>
</gene>
<organism evidence="2 3">
    <name type="scientific">Heligmosomoides polygyrus</name>
    <name type="common">Parasitic roundworm</name>
    <dbReference type="NCBI Taxonomy" id="6339"/>
    <lineage>
        <taxon>Eukaryota</taxon>
        <taxon>Metazoa</taxon>
        <taxon>Ecdysozoa</taxon>
        <taxon>Nematoda</taxon>
        <taxon>Chromadorea</taxon>
        <taxon>Rhabditida</taxon>
        <taxon>Rhabditina</taxon>
        <taxon>Rhabditomorpha</taxon>
        <taxon>Strongyloidea</taxon>
        <taxon>Heligmosomidae</taxon>
        <taxon>Heligmosomoides</taxon>
    </lineage>
</organism>
<evidence type="ECO:0000313" key="1">
    <source>
        <dbReference type="EMBL" id="VDP15714.1"/>
    </source>
</evidence>
<proteinExistence type="predicted"/>
<evidence type="ECO:0000313" key="2">
    <source>
        <dbReference type="Proteomes" id="UP000050761"/>
    </source>
</evidence>
<dbReference type="WBParaSite" id="HPBE_0001958901-mRNA-1">
    <property type="protein sequence ID" value="HPBE_0001958901-mRNA-1"/>
    <property type="gene ID" value="HPBE_0001958901"/>
</dbReference>
<name>A0A183GBU1_HELPZ</name>
<dbReference type="Proteomes" id="UP000050761">
    <property type="component" value="Unassembled WGS sequence"/>
</dbReference>
<accession>A0A3P8C9I5</accession>
<evidence type="ECO:0000313" key="3">
    <source>
        <dbReference type="WBParaSite" id="HPBE_0001958901-mRNA-1"/>
    </source>
</evidence>
<reference evidence="3" key="2">
    <citation type="submission" date="2019-09" db="UniProtKB">
        <authorList>
            <consortium name="WormBaseParasite"/>
        </authorList>
    </citation>
    <scope>IDENTIFICATION</scope>
</reference>